<proteinExistence type="predicted"/>
<accession>A0ABN9VJB4</accession>
<organism evidence="2 3">
    <name type="scientific">Prorocentrum cordatum</name>
    <dbReference type="NCBI Taxonomy" id="2364126"/>
    <lineage>
        <taxon>Eukaryota</taxon>
        <taxon>Sar</taxon>
        <taxon>Alveolata</taxon>
        <taxon>Dinophyceae</taxon>
        <taxon>Prorocentrales</taxon>
        <taxon>Prorocentraceae</taxon>
        <taxon>Prorocentrum</taxon>
    </lineage>
</organism>
<dbReference type="Proteomes" id="UP001189429">
    <property type="component" value="Unassembled WGS sequence"/>
</dbReference>
<evidence type="ECO:0000256" key="1">
    <source>
        <dbReference type="SAM" id="MobiDB-lite"/>
    </source>
</evidence>
<feature type="compositionally biased region" description="Gly residues" evidence="1">
    <location>
        <begin position="199"/>
        <end position="236"/>
    </location>
</feature>
<name>A0ABN9VJB4_9DINO</name>
<feature type="compositionally biased region" description="Polar residues" evidence="1">
    <location>
        <begin position="271"/>
        <end position="283"/>
    </location>
</feature>
<protein>
    <submittedName>
        <fullName evidence="2">Uncharacterized protein</fullName>
    </submittedName>
</protein>
<feature type="compositionally biased region" description="Basic and acidic residues" evidence="1">
    <location>
        <begin position="241"/>
        <end position="251"/>
    </location>
</feature>
<keyword evidence="3" id="KW-1185">Reference proteome</keyword>
<comment type="caution">
    <text evidence="2">The sequence shown here is derived from an EMBL/GenBank/DDBJ whole genome shotgun (WGS) entry which is preliminary data.</text>
</comment>
<feature type="region of interest" description="Disordered" evidence="1">
    <location>
        <begin position="132"/>
        <end position="152"/>
    </location>
</feature>
<reference evidence="2" key="1">
    <citation type="submission" date="2023-10" db="EMBL/GenBank/DDBJ databases">
        <authorList>
            <person name="Chen Y."/>
            <person name="Shah S."/>
            <person name="Dougan E. K."/>
            <person name="Thang M."/>
            <person name="Chan C."/>
        </authorList>
    </citation>
    <scope>NUCLEOTIDE SEQUENCE [LARGE SCALE GENOMIC DNA]</scope>
</reference>
<evidence type="ECO:0000313" key="3">
    <source>
        <dbReference type="Proteomes" id="UP001189429"/>
    </source>
</evidence>
<gene>
    <name evidence="2" type="ORF">PCOR1329_LOCUS57697</name>
</gene>
<evidence type="ECO:0000313" key="2">
    <source>
        <dbReference type="EMBL" id="CAK0872150.1"/>
    </source>
</evidence>
<sequence>MGGWSDVLQMDVTDTGGGRPLFASFQHEDWAVLSLRFELLLLVTSFQRDVKDADHPGLHESLLSFYYAKYFGKPLNASLFGVGSVPDLLELTKDTVAADGEPRGALVPQLPEAELRSPGGLVKRLAEASRRGRLERLKQGPESGKPSFSGLLPAMQPQQLQQLLQHPLLDEDRAGAPQGPRVIPASTGGQARAWQAGGSWSGGKGSWGQQGKGGRGEPKGGWGGQAKGGWQQGGWGPQRSWGDDAAQHEDGGSWGQAGGWEAAAPRVLPPTTGQWSGSQTSWA</sequence>
<dbReference type="EMBL" id="CAUYUJ010017139">
    <property type="protein sequence ID" value="CAK0872150.1"/>
    <property type="molecule type" value="Genomic_DNA"/>
</dbReference>
<feature type="region of interest" description="Disordered" evidence="1">
    <location>
        <begin position="171"/>
        <end position="283"/>
    </location>
</feature>